<dbReference type="SMART" id="SM00796">
    <property type="entry name" value="AHS1"/>
    <property type="match status" value="1"/>
</dbReference>
<dbReference type="RefSeq" id="WP_372126024.1">
    <property type="nucleotide sequence ID" value="NZ_JBFSSG010000075.1"/>
</dbReference>
<keyword evidence="6" id="KW-1185">Reference proteome</keyword>
<name>A0ABV4N2P8_9VIBR</name>
<protein>
    <submittedName>
        <fullName evidence="5">Allophanate hydrolase subunit 1</fullName>
    </submittedName>
</protein>
<dbReference type="PANTHER" id="PTHR34698">
    <property type="entry name" value="5-OXOPROLINASE SUBUNIT B"/>
    <property type="match status" value="1"/>
</dbReference>
<dbReference type="Proteomes" id="UP001570071">
    <property type="component" value="Unassembled WGS sequence"/>
</dbReference>
<evidence type="ECO:0000259" key="4">
    <source>
        <dbReference type="SMART" id="SM00796"/>
    </source>
</evidence>
<reference evidence="5 6" key="1">
    <citation type="journal article" date="2024" name="ISME J.">
        <title>Tailless and filamentous prophages are predominant in marine Vibrio.</title>
        <authorList>
            <person name="Steensen K."/>
            <person name="Seneca J."/>
            <person name="Bartlau N."/>
            <person name="Yu X.A."/>
            <person name="Hussain F.A."/>
            <person name="Polz M.F."/>
        </authorList>
    </citation>
    <scope>NUCLEOTIDE SEQUENCE [LARGE SCALE GENOMIC DNA]</scope>
    <source>
        <strain evidence="5 6">10N.239.312.F12</strain>
    </source>
</reference>
<dbReference type="SUPFAM" id="SSF160467">
    <property type="entry name" value="PH0987 N-terminal domain-like"/>
    <property type="match status" value="1"/>
</dbReference>
<evidence type="ECO:0000256" key="2">
    <source>
        <dbReference type="ARBA" id="ARBA00022801"/>
    </source>
</evidence>
<sequence length="253" mass="27770">MTKNQIEFNIDPVAECSVLVTLMPSKPHSSAIDAQYMAHFSNAIRQDLASVLMNVTPAYRTILVDYLPYRISEQQFITQLNSLLTQALSSFSNTTDTTNIIELPAYYSPETALDLDRYQEKGLSLDEIIQHHTSQTYSVSAIGFIPGFAFMSDVVSELALPRHSTPRLSVPKGSIAIADSKTAVYPSDSPGGWNIIGNCPLSLFDHSQLSKADITQGPLSLLNVGDSVRFKSISKHEFMELRSVEISGGDNHG</sequence>
<comment type="caution">
    <text evidence="5">The sequence shown here is derived from an EMBL/GenBank/DDBJ whole genome shotgun (WGS) entry which is preliminary data.</text>
</comment>
<proteinExistence type="predicted"/>
<evidence type="ECO:0000256" key="1">
    <source>
        <dbReference type="ARBA" id="ARBA00022741"/>
    </source>
</evidence>
<dbReference type="EMBL" id="JBFSSG010000075">
    <property type="protein sequence ID" value="MEZ8723744.1"/>
    <property type="molecule type" value="Genomic_DNA"/>
</dbReference>
<accession>A0ABV4N2P8</accession>
<keyword evidence="1" id="KW-0547">Nucleotide-binding</keyword>
<keyword evidence="3" id="KW-0067">ATP-binding</keyword>
<dbReference type="Gene3D" id="2.40.100.10">
    <property type="entry name" value="Cyclophilin-like"/>
    <property type="match status" value="1"/>
</dbReference>
<gene>
    <name evidence="5" type="ORF">AB6D66_21945</name>
</gene>
<dbReference type="SUPFAM" id="SSF50891">
    <property type="entry name" value="Cyclophilin-like"/>
    <property type="match status" value="1"/>
</dbReference>
<evidence type="ECO:0000313" key="5">
    <source>
        <dbReference type="EMBL" id="MEZ8723744.1"/>
    </source>
</evidence>
<dbReference type="PANTHER" id="PTHR34698:SF2">
    <property type="entry name" value="5-OXOPROLINASE SUBUNIT B"/>
    <property type="match status" value="1"/>
</dbReference>
<evidence type="ECO:0000313" key="6">
    <source>
        <dbReference type="Proteomes" id="UP001570071"/>
    </source>
</evidence>
<keyword evidence="2 5" id="KW-0378">Hydrolase</keyword>
<feature type="domain" description="Carboxyltransferase" evidence="4">
    <location>
        <begin position="8"/>
        <end position="222"/>
    </location>
</feature>
<dbReference type="InterPro" id="IPR010016">
    <property type="entry name" value="PxpB"/>
</dbReference>
<organism evidence="5 6">
    <name type="scientific">Vibrio pomeroyi</name>
    <dbReference type="NCBI Taxonomy" id="198832"/>
    <lineage>
        <taxon>Bacteria</taxon>
        <taxon>Pseudomonadati</taxon>
        <taxon>Pseudomonadota</taxon>
        <taxon>Gammaproteobacteria</taxon>
        <taxon>Vibrionales</taxon>
        <taxon>Vibrionaceae</taxon>
        <taxon>Vibrio</taxon>
    </lineage>
</organism>
<dbReference type="InterPro" id="IPR003833">
    <property type="entry name" value="CT_C_D"/>
</dbReference>
<dbReference type="GO" id="GO:0016787">
    <property type="term" value="F:hydrolase activity"/>
    <property type="evidence" value="ECO:0007669"/>
    <property type="project" value="UniProtKB-KW"/>
</dbReference>
<dbReference type="Pfam" id="PF02682">
    <property type="entry name" value="CT_C_D"/>
    <property type="match status" value="1"/>
</dbReference>
<dbReference type="Gene3D" id="3.30.1360.40">
    <property type="match status" value="1"/>
</dbReference>
<dbReference type="InterPro" id="IPR029000">
    <property type="entry name" value="Cyclophilin-like_dom_sf"/>
</dbReference>
<evidence type="ECO:0000256" key="3">
    <source>
        <dbReference type="ARBA" id="ARBA00022840"/>
    </source>
</evidence>